<dbReference type="RefSeq" id="WP_149428302.1">
    <property type="nucleotide sequence ID" value="NZ_VLNY01000001.1"/>
</dbReference>
<evidence type="ECO:0000256" key="1">
    <source>
        <dbReference type="SAM" id="Phobius"/>
    </source>
</evidence>
<feature type="transmembrane region" description="Helical" evidence="1">
    <location>
        <begin position="50"/>
        <end position="71"/>
    </location>
</feature>
<dbReference type="EMBL" id="VLNY01000001">
    <property type="protein sequence ID" value="KAA0024527.1"/>
    <property type="molecule type" value="Genomic_DNA"/>
</dbReference>
<proteinExistence type="predicted"/>
<protein>
    <submittedName>
        <fullName evidence="2">Uncharacterized protein</fullName>
    </submittedName>
</protein>
<evidence type="ECO:0000313" key="3">
    <source>
        <dbReference type="Proteomes" id="UP000322244"/>
    </source>
</evidence>
<keyword evidence="1" id="KW-1133">Transmembrane helix</keyword>
<organism evidence="2 3">
    <name type="scientific">Antrihabitans cavernicola</name>
    <dbReference type="NCBI Taxonomy" id="2495913"/>
    <lineage>
        <taxon>Bacteria</taxon>
        <taxon>Bacillati</taxon>
        <taxon>Actinomycetota</taxon>
        <taxon>Actinomycetes</taxon>
        <taxon>Mycobacteriales</taxon>
        <taxon>Nocardiaceae</taxon>
        <taxon>Antrihabitans</taxon>
    </lineage>
</organism>
<keyword evidence="1" id="KW-0812">Transmembrane</keyword>
<evidence type="ECO:0000313" key="2">
    <source>
        <dbReference type="EMBL" id="KAA0024527.1"/>
    </source>
</evidence>
<keyword evidence="3" id="KW-1185">Reference proteome</keyword>
<reference evidence="2 3" key="1">
    <citation type="submission" date="2019-07" db="EMBL/GenBank/DDBJ databases">
        <title>Rhodococcus cavernicolus sp. nov., isolated from a cave.</title>
        <authorList>
            <person name="Lee S.D."/>
        </authorList>
    </citation>
    <scope>NUCLEOTIDE SEQUENCE [LARGE SCALE GENOMIC DNA]</scope>
    <source>
        <strain evidence="2 3">C1-24</strain>
    </source>
</reference>
<feature type="transmembrane region" description="Helical" evidence="1">
    <location>
        <begin position="78"/>
        <end position="96"/>
    </location>
</feature>
<keyword evidence="1" id="KW-0472">Membrane</keyword>
<dbReference type="OrthoDB" id="4470613at2"/>
<accession>A0A5A7SIH3</accession>
<dbReference type="Proteomes" id="UP000322244">
    <property type="component" value="Unassembled WGS sequence"/>
</dbReference>
<feature type="transmembrane region" description="Helical" evidence="1">
    <location>
        <begin position="26"/>
        <end position="44"/>
    </location>
</feature>
<name>A0A5A7SIH3_9NOCA</name>
<dbReference type="AlphaFoldDB" id="A0A5A7SIH3"/>
<gene>
    <name evidence="2" type="ORF">FOY51_00750</name>
</gene>
<sequence>MRRAIAADDRPIDQAKVERYITYTRWIWFVGTAISLIGAGVALLSSADSVVMVLLAVTLVQAAIAIPAVLVLPQRGKWARIVVMVLGALSLGGMSSALQMHAWPSLLLNLALGSTFALMVDRDVKAAFKEQAKVAA</sequence>
<comment type="caution">
    <text evidence="2">The sequence shown here is derived from an EMBL/GenBank/DDBJ whole genome shotgun (WGS) entry which is preliminary data.</text>
</comment>